<evidence type="ECO:0000313" key="3">
    <source>
        <dbReference type="Proteomes" id="UP000019804"/>
    </source>
</evidence>
<dbReference type="EMBL" id="KK088445">
    <property type="protein sequence ID" value="EYE91367.1"/>
    <property type="molecule type" value="Genomic_DNA"/>
</dbReference>
<reference evidence="3" key="1">
    <citation type="journal article" date="2014" name="Nat. Commun.">
        <title>Genomic adaptations of the halophilic Dead Sea filamentous fungus Eurotium rubrum.</title>
        <authorList>
            <person name="Kis-Papo T."/>
            <person name="Weig A.R."/>
            <person name="Riley R."/>
            <person name="Persoh D."/>
            <person name="Salamov A."/>
            <person name="Sun H."/>
            <person name="Lipzen A."/>
            <person name="Wasser S.P."/>
            <person name="Rambold G."/>
            <person name="Grigoriev I.V."/>
            <person name="Nevo E."/>
        </authorList>
    </citation>
    <scope>NUCLEOTIDE SEQUENCE [LARGE SCALE GENOMIC DNA]</scope>
    <source>
        <strain evidence="3">CBS 135680</strain>
    </source>
</reference>
<proteinExistence type="predicted"/>
<feature type="compositionally biased region" description="Polar residues" evidence="1">
    <location>
        <begin position="52"/>
        <end position="62"/>
    </location>
</feature>
<feature type="region of interest" description="Disordered" evidence="1">
    <location>
        <begin position="41"/>
        <end position="62"/>
    </location>
</feature>
<feature type="compositionally biased region" description="Polar residues" evidence="1">
    <location>
        <begin position="1"/>
        <end position="18"/>
    </location>
</feature>
<organism evidence="2 3">
    <name type="scientific">Aspergillus ruber (strain CBS 135680)</name>
    <dbReference type="NCBI Taxonomy" id="1388766"/>
    <lineage>
        <taxon>Eukaryota</taxon>
        <taxon>Fungi</taxon>
        <taxon>Dikarya</taxon>
        <taxon>Ascomycota</taxon>
        <taxon>Pezizomycotina</taxon>
        <taxon>Eurotiomycetes</taxon>
        <taxon>Eurotiomycetidae</taxon>
        <taxon>Eurotiales</taxon>
        <taxon>Aspergillaceae</taxon>
        <taxon>Aspergillus</taxon>
        <taxon>Aspergillus subgen. Aspergillus</taxon>
    </lineage>
</organism>
<evidence type="ECO:0000313" key="2">
    <source>
        <dbReference type="EMBL" id="EYE91367.1"/>
    </source>
</evidence>
<name>A0A017S326_ASPRC</name>
<accession>A0A017S326</accession>
<dbReference type="RefSeq" id="XP_040635057.1">
    <property type="nucleotide sequence ID" value="XM_040782947.1"/>
</dbReference>
<keyword evidence="3" id="KW-1185">Reference proteome</keyword>
<dbReference type="GeneID" id="63698071"/>
<dbReference type="Proteomes" id="UP000019804">
    <property type="component" value="Unassembled WGS sequence"/>
</dbReference>
<gene>
    <name evidence="2" type="ORF">EURHEDRAFT_416429</name>
</gene>
<protein>
    <submittedName>
        <fullName evidence="2">Uncharacterized protein</fullName>
    </submittedName>
</protein>
<dbReference type="AlphaFoldDB" id="A0A017S326"/>
<sequence>MSISRPRNGTARTANQTGPDRCGPVFGATPKDRSAVLGFLGPHHSGPVKTGGPTNRTNIEIL</sequence>
<evidence type="ECO:0000256" key="1">
    <source>
        <dbReference type="SAM" id="MobiDB-lite"/>
    </source>
</evidence>
<dbReference type="HOGENOM" id="CLU_2903814_0_0_1"/>
<feature type="region of interest" description="Disordered" evidence="1">
    <location>
        <begin position="1"/>
        <end position="23"/>
    </location>
</feature>